<dbReference type="OrthoDB" id="4506828at2759"/>
<sequence length="128" mass="14297">MSPERKSFFSGDMRKARASQDDSIELTDMGSKSSPSEDKTIAERLLREAVDDTSLRCKIEDTLSNHGISFQEVTFEMGDGACDKNGIPITHVRVRGITGHVPRSTWFKAEGEIAEAFLKRGWGYSRLI</sequence>
<evidence type="ECO:0000313" key="3">
    <source>
        <dbReference type="Proteomes" id="UP000094569"/>
    </source>
</evidence>
<accession>A0A1E3B109</accession>
<keyword evidence="3" id="KW-1185">Reference proteome</keyword>
<dbReference type="EMBL" id="JXNT01000023">
    <property type="protein sequence ID" value="ODM14640.1"/>
    <property type="molecule type" value="Genomic_DNA"/>
</dbReference>
<reference evidence="2 3" key="1">
    <citation type="journal article" date="2016" name="BMC Genomics">
        <title>Comparative genomic and transcriptomic analyses of the Fuzhuan brick tea-fermentation fungus Aspergillus cristatus.</title>
        <authorList>
            <person name="Ge Y."/>
            <person name="Wang Y."/>
            <person name="Liu Y."/>
            <person name="Tan Y."/>
            <person name="Ren X."/>
            <person name="Zhang X."/>
            <person name="Hyde K.D."/>
            <person name="Liu Y."/>
            <person name="Liu Z."/>
        </authorList>
    </citation>
    <scope>NUCLEOTIDE SEQUENCE [LARGE SCALE GENOMIC DNA]</scope>
    <source>
        <strain evidence="2 3">GZAAS20.1005</strain>
    </source>
</reference>
<protein>
    <submittedName>
        <fullName evidence="2">Uncharacterized protein</fullName>
    </submittedName>
</protein>
<name>A0A1E3B109_ASPCR</name>
<evidence type="ECO:0000313" key="2">
    <source>
        <dbReference type="EMBL" id="ODM14640.1"/>
    </source>
</evidence>
<dbReference type="VEuPathDB" id="FungiDB:SI65_09985"/>
<comment type="caution">
    <text evidence="2">The sequence shown here is derived from an EMBL/GenBank/DDBJ whole genome shotgun (WGS) entry which is preliminary data.</text>
</comment>
<proteinExistence type="predicted"/>
<feature type="compositionally biased region" description="Basic and acidic residues" evidence="1">
    <location>
        <begin position="1"/>
        <end position="20"/>
    </location>
</feature>
<organism evidence="2 3">
    <name type="scientific">Aspergillus cristatus</name>
    <name type="common">Chinese Fuzhuan brick tea-fermentation fungus</name>
    <name type="synonym">Eurotium cristatum</name>
    <dbReference type="NCBI Taxonomy" id="573508"/>
    <lineage>
        <taxon>Eukaryota</taxon>
        <taxon>Fungi</taxon>
        <taxon>Dikarya</taxon>
        <taxon>Ascomycota</taxon>
        <taxon>Pezizomycotina</taxon>
        <taxon>Eurotiomycetes</taxon>
        <taxon>Eurotiomycetidae</taxon>
        <taxon>Eurotiales</taxon>
        <taxon>Aspergillaceae</taxon>
        <taxon>Aspergillus</taxon>
        <taxon>Aspergillus subgen. Aspergillus</taxon>
    </lineage>
</organism>
<feature type="region of interest" description="Disordered" evidence="1">
    <location>
        <begin position="1"/>
        <end position="39"/>
    </location>
</feature>
<gene>
    <name evidence="2" type="ORF">SI65_09985</name>
</gene>
<evidence type="ECO:0000256" key="1">
    <source>
        <dbReference type="SAM" id="MobiDB-lite"/>
    </source>
</evidence>
<dbReference type="Proteomes" id="UP000094569">
    <property type="component" value="Unassembled WGS sequence"/>
</dbReference>
<dbReference type="AlphaFoldDB" id="A0A1E3B109"/>